<evidence type="ECO:0000256" key="1">
    <source>
        <dbReference type="ARBA" id="ARBA00022729"/>
    </source>
</evidence>
<dbReference type="EMBL" id="UINC01186506">
    <property type="protein sequence ID" value="SVD98761.1"/>
    <property type="molecule type" value="Genomic_DNA"/>
</dbReference>
<accession>A0A382ZTH6</accession>
<gene>
    <name evidence="2" type="ORF">METZ01_LOCUS451615</name>
</gene>
<proteinExistence type="predicted"/>
<dbReference type="InterPro" id="IPR038404">
    <property type="entry name" value="TRAP_DctP_sf"/>
</dbReference>
<keyword evidence="1" id="KW-0732">Signal</keyword>
<protein>
    <submittedName>
        <fullName evidence="2">Uncharacterized protein</fullName>
    </submittedName>
</protein>
<dbReference type="Pfam" id="PF03480">
    <property type="entry name" value="DctP"/>
    <property type="match status" value="1"/>
</dbReference>
<organism evidence="2">
    <name type="scientific">marine metagenome</name>
    <dbReference type="NCBI Taxonomy" id="408172"/>
    <lineage>
        <taxon>unclassified sequences</taxon>
        <taxon>metagenomes</taxon>
        <taxon>ecological metagenomes</taxon>
    </lineage>
</organism>
<name>A0A382ZTH6_9ZZZZ</name>
<dbReference type="InterPro" id="IPR018389">
    <property type="entry name" value="DctP_fam"/>
</dbReference>
<feature type="non-terminal residue" evidence="2">
    <location>
        <position position="144"/>
    </location>
</feature>
<evidence type="ECO:0000313" key="2">
    <source>
        <dbReference type="EMBL" id="SVD98761.1"/>
    </source>
</evidence>
<dbReference type="GO" id="GO:0055085">
    <property type="term" value="P:transmembrane transport"/>
    <property type="evidence" value="ECO:0007669"/>
    <property type="project" value="InterPro"/>
</dbReference>
<dbReference type="PANTHER" id="PTHR33376:SF4">
    <property type="entry name" value="SIALIC ACID-BINDING PERIPLASMIC PROTEIN SIAP"/>
    <property type="match status" value="1"/>
</dbReference>
<dbReference type="PANTHER" id="PTHR33376">
    <property type="match status" value="1"/>
</dbReference>
<dbReference type="Gene3D" id="3.40.190.170">
    <property type="entry name" value="Bacterial extracellular solute-binding protein, family 7"/>
    <property type="match status" value="1"/>
</dbReference>
<reference evidence="2" key="1">
    <citation type="submission" date="2018-05" db="EMBL/GenBank/DDBJ databases">
        <authorList>
            <person name="Lanie J.A."/>
            <person name="Ng W.-L."/>
            <person name="Kazmierczak K.M."/>
            <person name="Andrzejewski T.M."/>
            <person name="Davidsen T.M."/>
            <person name="Wayne K.J."/>
            <person name="Tettelin H."/>
            <person name="Glass J.I."/>
            <person name="Rusch D."/>
            <person name="Podicherti R."/>
            <person name="Tsui H.-C.T."/>
            <person name="Winkler M.E."/>
        </authorList>
    </citation>
    <scope>NUCLEOTIDE SEQUENCE</scope>
</reference>
<dbReference type="AlphaFoldDB" id="A0A382ZTH6"/>
<sequence length="144" mass="15837">MFGLSFRRGFAAAIGGISVILVVTGSAVAQKYIMKLGHPLPPPTALHKWAVFFKDGVEKRAQGRLEVKIFPLSTLGKIPRMIEGTQLGTIEAVTIPPGFFTGIDRRYSVLAAPGIFDDIEHGHRTVHDPEFKKVFWPIGERKGL</sequence>